<proteinExistence type="predicted"/>
<reference evidence="2" key="1">
    <citation type="submission" date="2023-08" db="EMBL/GenBank/DDBJ databases">
        <title>Black Yeasts Isolated from many extreme environments.</title>
        <authorList>
            <person name="Coleine C."/>
            <person name="Stajich J.E."/>
            <person name="Selbmann L."/>
        </authorList>
    </citation>
    <scope>NUCLEOTIDE SEQUENCE</scope>
    <source>
        <strain evidence="2">CCFEE 5810</strain>
    </source>
</reference>
<dbReference type="Pfam" id="PF26639">
    <property type="entry name" value="Het-6_barrel"/>
    <property type="match status" value="1"/>
</dbReference>
<evidence type="ECO:0000313" key="2">
    <source>
        <dbReference type="EMBL" id="KAK5692153.1"/>
    </source>
</evidence>
<feature type="domain" description="Heterokaryon incompatibility" evidence="1">
    <location>
        <begin position="53"/>
        <end position="216"/>
    </location>
</feature>
<dbReference type="EMBL" id="JAVRQU010000020">
    <property type="protein sequence ID" value="KAK5692153.1"/>
    <property type="molecule type" value="Genomic_DNA"/>
</dbReference>
<evidence type="ECO:0000313" key="3">
    <source>
        <dbReference type="Proteomes" id="UP001310594"/>
    </source>
</evidence>
<dbReference type="InterPro" id="IPR010730">
    <property type="entry name" value="HET"/>
</dbReference>
<name>A0AAN7VYZ9_9PEZI</name>
<dbReference type="Proteomes" id="UP001310594">
    <property type="component" value="Unassembled WGS sequence"/>
</dbReference>
<comment type="caution">
    <text evidence="2">The sequence shown here is derived from an EMBL/GenBank/DDBJ whole genome shotgun (WGS) entry which is preliminary data.</text>
</comment>
<dbReference type="AlphaFoldDB" id="A0AAN7VYZ9"/>
<dbReference type="PANTHER" id="PTHR24148:SF64">
    <property type="entry name" value="HETEROKARYON INCOMPATIBILITY DOMAIN-CONTAINING PROTEIN"/>
    <property type="match status" value="1"/>
</dbReference>
<protein>
    <recommendedName>
        <fullName evidence="1">Heterokaryon incompatibility domain-containing protein</fullName>
    </recommendedName>
</protein>
<dbReference type="PANTHER" id="PTHR24148">
    <property type="entry name" value="ANKYRIN REPEAT DOMAIN-CONTAINING PROTEIN 39 HOMOLOG-RELATED"/>
    <property type="match status" value="1"/>
</dbReference>
<evidence type="ECO:0000259" key="1">
    <source>
        <dbReference type="Pfam" id="PF06985"/>
    </source>
</evidence>
<gene>
    <name evidence="2" type="ORF">LTR97_011327</name>
</gene>
<sequence>MSASSLYASLSLNPKRNEIRVLDIEPAEQENGSPEVPIGCRLRRVDFDNGPEFSALSYTWGDEPSRADIFVNGVLTPVTINLESALKHLRRSDQVVTIWADALCINQADDVEKGYQVRRMHDIYSRARRTIVWLGSEKYGSDMAMRVLRDTGSAAMDRGLLDHHNASQLTAGFANQDPQFQALRDLKVSTGWAYPFKAVRNLVDRRYWTRLWVLQEYALASYIVIQCGNMTMDSDQFNAGLLFLQYLGAYLASTVTEANIDTPVQAGTDYGLTPEDRSSRFWHMANNTPGSRGVGLIGVRRQYVRWQQDSGSTPQNRLCHLLERTNSGSDDAPVTGVANPRDKIFGLLGLLGPNVELGFAVDYQVSEEEVYTSAMRWLVLSSQMQLLSYSRIHSQIAMPSWSSDWRHRLQAPNIEKGLFKPSGEQQGQAVRAGDNIIRFKAVLLDSVVCCAGWWQPELRDSDSFWEDAQRFLAEVETLMAAQKDVPPMLLHMSPEQWQEGVWRIPLADQYTDDIGMRMRAPMAAKAGWENVKLGQPASGMEGDRLGEATRYRIAMTRLHRRRLARTRQGLIGLMPADAEVGDVVSIILGAEAPLLLRPGSKDGAYQIVGESYVYGVMDGEAITVDTLFTDIDIC</sequence>
<organism evidence="2 3">
    <name type="scientific">Elasticomyces elasticus</name>
    <dbReference type="NCBI Taxonomy" id="574655"/>
    <lineage>
        <taxon>Eukaryota</taxon>
        <taxon>Fungi</taxon>
        <taxon>Dikarya</taxon>
        <taxon>Ascomycota</taxon>
        <taxon>Pezizomycotina</taxon>
        <taxon>Dothideomycetes</taxon>
        <taxon>Dothideomycetidae</taxon>
        <taxon>Mycosphaerellales</taxon>
        <taxon>Teratosphaeriaceae</taxon>
        <taxon>Elasticomyces</taxon>
    </lineage>
</organism>
<dbReference type="Pfam" id="PF06985">
    <property type="entry name" value="HET"/>
    <property type="match status" value="1"/>
</dbReference>
<dbReference type="InterPro" id="IPR052895">
    <property type="entry name" value="HetReg/Transcr_Mod"/>
</dbReference>
<accession>A0AAN7VYZ9</accession>